<keyword evidence="2 8" id="KW-0597">Phosphoprotein</keyword>
<dbReference type="GO" id="GO:0000976">
    <property type="term" value="F:transcription cis-regulatory region binding"/>
    <property type="evidence" value="ECO:0007669"/>
    <property type="project" value="TreeGrafter"/>
</dbReference>
<comment type="function">
    <text evidence="7">May play the central regulatory role in sporulation. It may be an element of the effector pathway responsible for the activation of sporulation genes in response to nutritional stress. Spo0A may act in concert with spo0H (a sigma factor) to control the expression of some genes that are critical to the sporulation process.</text>
</comment>
<feature type="DNA-binding region" description="OmpR/PhoB-type" evidence="9">
    <location>
        <begin position="127"/>
        <end position="226"/>
    </location>
</feature>
<dbReference type="InterPro" id="IPR011006">
    <property type="entry name" value="CheY-like_superfamily"/>
</dbReference>
<gene>
    <name evidence="12" type="ORF">Tfer_0301</name>
</gene>
<evidence type="ECO:0000259" key="10">
    <source>
        <dbReference type="PROSITE" id="PS50110"/>
    </source>
</evidence>
<dbReference type="RefSeq" id="WP_052216559.1">
    <property type="nucleotide sequence ID" value="NZ_LGTE01000001.1"/>
</dbReference>
<dbReference type="InterPro" id="IPR036388">
    <property type="entry name" value="WH-like_DNA-bd_sf"/>
</dbReference>
<evidence type="ECO:0000259" key="11">
    <source>
        <dbReference type="PROSITE" id="PS51755"/>
    </source>
</evidence>
<dbReference type="InterPro" id="IPR001789">
    <property type="entry name" value="Sig_transdc_resp-reg_receiver"/>
</dbReference>
<dbReference type="GO" id="GO:0000156">
    <property type="term" value="F:phosphorelay response regulator activity"/>
    <property type="evidence" value="ECO:0007669"/>
    <property type="project" value="TreeGrafter"/>
</dbReference>
<keyword evidence="3" id="KW-0902">Two-component regulatory system</keyword>
<dbReference type="AlphaFoldDB" id="A0A0L6W6L5"/>
<evidence type="ECO:0000256" key="8">
    <source>
        <dbReference type="PROSITE-ProRule" id="PRU00169"/>
    </source>
</evidence>
<dbReference type="EMBL" id="LGTE01000001">
    <property type="protein sequence ID" value="KNZ71222.1"/>
    <property type="molecule type" value="Genomic_DNA"/>
</dbReference>
<comment type="caution">
    <text evidence="12">The sequence shown here is derived from an EMBL/GenBank/DDBJ whole genome shotgun (WGS) entry which is preliminary data.</text>
</comment>
<evidence type="ECO:0000313" key="13">
    <source>
        <dbReference type="Proteomes" id="UP000037175"/>
    </source>
</evidence>
<evidence type="ECO:0000256" key="2">
    <source>
        <dbReference type="ARBA" id="ARBA00022553"/>
    </source>
</evidence>
<dbReference type="InterPro" id="IPR001867">
    <property type="entry name" value="OmpR/PhoB-type_DNA-bd"/>
</dbReference>
<evidence type="ECO:0000256" key="3">
    <source>
        <dbReference type="ARBA" id="ARBA00023012"/>
    </source>
</evidence>
<dbReference type="FunFam" id="1.10.10.10:FF:000018">
    <property type="entry name" value="DNA-binding response regulator ResD"/>
    <property type="match status" value="1"/>
</dbReference>
<feature type="domain" description="OmpR/PhoB-type" evidence="11">
    <location>
        <begin position="127"/>
        <end position="226"/>
    </location>
</feature>
<dbReference type="GO" id="GO:0005829">
    <property type="term" value="C:cytosol"/>
    <property type="evidence" value="ECO:0007669"/>
    <property type="project" value="TreeGrafter"/>
</dbReference>
<evidence type="ECO:0000256" key="7">
    <source>
        <dbReference type="ARBA" id="ARBA00024867"/>
    </source>
</evidence>
<dbReference type="GO" id="GO:0032993">
    <property type="term" value="C:protein-DNA complex"/>
    <property type="evidence" value="ECO:0007669"/>
    <property type="project" value="TreeGrafter"/>
</dbReference>
<dbReference type="Pfam" id="PF00072">
    <property type="entry name" value="Response_reg"/>
    <property type="match status" value="1"/>
</dbReference>
<evidence type="ECO:0000256" key="6">
    <source>
        <dbReference type="ARBA" id="ARBA00023163"/>
    </source>
</evidence>
<reference evidence="13" key="1">
    <citation type="submission" date="2015-07" db="EMBL/GenBank/DDBJ databases">
        <title>Complete Genome of Thermincola ferriacetica strain Z-0001T.</title>
        <authorList>
            <person name="Lusk B."/>
            <person name="Badalamenti J.P."/>
            <person name="Parameswaran P."/>
            <person name="Bond D.R."/>
            <person name="Torres C.I."/>
        </authorList>
    </citation>
    <scope>NUCLEOTIDE SEQUENCE [LARGE SCALE GENOMIC DNA]</scope>
    <source>
        <strain evidence="13">Z-0001</strain>
    </source>
</reference>
<dbReference type="InterPro" id="IPR016032">
    <property type="entry name" value="Sig_transdc_resp-reg_C-effctor"/>
</dbReference>
<evidence type="ECO:0000256" key="1">
    <source>
        <dbReference type="ARBA" id="ARBA00018672"/>
    </source>
</evidence>
<dbReference type="PROSITE" id="PS51755">
    <property type="entry name" value="OMPR_PHOB"/>
    <property type="match status" value="1"/>
</dbReference>
<proteinExistence type="predicted"/>
<dbReference type="InterPro" id="IPR039420">
    <property type="entry name" value="WalR-like"/>
</dbReference>
<dbReference type="SUPFAM" id="SSF46894">
    <property type="entry name" value="C-terminal effector domain of the bipartite response regulators"/>
    <property type="match status" value="1"/>
</dbReference>
<dbReference type="Gene3D" id="6.10.250.690">
    <property type="match status" value="1"/>
</dbReference>
<dbReference type="CDD" id="cd00383">
    <property type="entry name" value="trans_reg_C"/>
    <property type="match status" value="1"/>
</dbReference>
<dbReference type="SMART" id="SM00448">
    <property type="entry name" value="REC"/>
    <property type="match status" value="1"/>
</dbReference>
<dbReference type="SUPFAM" id="SSF52172">
    <property type="entry name" value="CheY-like"/>
    <property type="match status" value="1"/>
</dbReference>
<evidence type="ECO:0000256" key="5">
    <source>
        <dbReference type="ARBA" id="ARBA00023125"/>
    </source>
</evidence>
<dbReference type="Proteomes" id="UP000037175">
    <property type="component" value="Unassembled WGS sequence"/>
</dbReference>
<dbReference type="SMART" id="SM00862">
    <property type="entry name" value="Trans_reg_C"/>
    <property type="match status" value="1"/>
</dbReference>
<keyword evidence="4" id="KW-0805">Transcription regulation</keyword>
<keyword evidence="5 9" id="KW-0238">DNA-binding</keyword>
<feature type="modified residue" description="4-aspartylphosphate" evidence="8">
    <location>
        <position position="52"/>
    </location>
</feature>
<evidence type="ECO:0000256" key="4">
    <source>
        <dbReference type="ARBA" id="ARBA00023015"/>
    </source>
</evidence>
<dbReference type="FunFam" id="3.40.50.2300:FF:000001">
    <property type="entry name" value="DNA-binding response regulator PhoB"/>
    <property type="match status" value="1"/>
</dbReference>
<evidence type="ECO:0000313" key="12">
    <source>
        <dbReference type="EMBL" id="KNZ71222.1"/>
    </source>
</evidence>
<keyword evidence="6" id="KW-0804">Transcription</keyword>
<organism evidence="12 13">
    <name type="scientific">Thermincola ferriacetica</name>
    <dbReference type="NCBI Taxonomy" id="281456"/>
    <lineage>
        <taxon>Bacteria</taxon>
        <taxon>Bacillati</taxon>
        <taxon>Bacillota</taxon>
        <taxon>Clostridia</taxon>
        <taxon>Eubacteriales</taxon>
        <taxon>Thermincolaceae</taxon>
        <taxon>Thermincola</taxon>
    </lineage>
</organism>
<name>A0A0L6W6L5_9FIRM</name>
<dbReference type="Pfam" id="PF00486">
    <property type="entry name" value="Trans_reg_C"/>
    <property type="match status" value="1"/>
</dbReference>
<keyword evidence="13" id="KW-1185">Reference proteome</keyword>
<accession>A0A0L6W6L5</accession>
<sequence>MKQKILVVDDDPNICELLVVYLEEDFRVKTVFDGNNLEQVISEYRPDLILLDVMLPGKNGFDICREIRDKYEIPIIFLSAKGEEIDKVLGLEFGADDYITKPFSPREMVARVKAVLRRAQNRSGKKRDELIFPHLVIDLEARTVQVNNSYVDLTPKEFDILVLMARHNGKVFTREEILNRIWGYDFAGETRAVDSHIKRIRQKIEKIPGAPEYLHTVWGLGYRFEVPEN</sequence>
<dbReference type="Gene3D" id="1.10.10.10">
    <property type="entry name" value="Winged helix-like DNA-binding domain superfamily/Winged helix DNA-binding domain"/>
    <property type="match status" value="1"/>
</dbReference>
<dbReference type="PANTHER" id="PTHR48111">
    <property type="entry name" value="REGULATOR OF RPOS"/>
    <property type="match status" value="1"/>
</dbReference>
<feature type="domain" description="Response regulatory" evidence="10">
    <location>
        <begin position="4"/>
        <end position="116"/>
    </location>
</feature>
<dbReference type="GO" id="GO:0006355">
    <property type="term" value="P:regulation of DNA-templated transcription"/>
    <property type="evidence" value="ECO:0007669"/>
    <property type="project" value="InterPro"/>
</dbReference>
<dbReference type="Gene3D" id="3.40.50.2300">
    <property type="match status" value="1"/>
</dbReference>
<dbReference type="PANTHER" id="PTHR48111:SF1">
    <property type="entry name" value="TWO-COMPONENT RESPONSE REGULATOR ORR33"/>
    <property type="match status" value="1"/>
</dbReference>
<protein>
    <recommendedName>
        <fullName evidence="1">Stage 0 sporulation protein A homolog</fullName>
    </recommendedName>
</protein>
<dbReference type="PROSITE" id="PS50110">
    <property type="entry name" value="RESPONSE_REGULATORY"/>
    <property type="match status" value="1"/>
</dbReference>
<evidence type="ECO:0000256" key="9">
    <source>
        <dbReference type="PROSITE-ProRule" id="PRU01091"/>
    </source>
</evidence>